<dbReference type="GeneID" id="33557981"/>
<evidence type="ECO:0000313" key="11">
    <source>
        <dbReference type="EMBL" id="ORX36500.1"/>
    </source>
</evidence>
<dbReference type="EMBL" id="NBSH01000008">
    <property type="protein sequence ID" value="ORX36500.1"/>
    <property type="molecule type" value="Genomic_DNA"/>
</dbReference>
<feature type="domain" description="GTP cyclohydrolase II" evidence="10">
    <location>
        <begin position="381"/>
        <end position="421"/>
    </location>
</feature>
<dbReference type="Proteomes" id="UP000193218">
    <property type="component" value="Unassembled WGS sequence"/>
</dbReference>
<feature type="region of interest" description="Disordered" evidence="9">
    <location>
        <begin position="98"/>
        <end position="123"/>
    </location>
</feature>
<evidence type="ECO:0000259" key="10">
    <source>
        <dbReference type="Pfam" id="PF00925"/>
    </source>
</evidence>
<dbReference type="InterPro" id="IPR036144">
    <property type="entry name" value="RibA-like_sf"/>
</dbReference>
<gene>
    <name evidence="11" type="ORF">BD324DRAFT_629077</name>
</gene>
<feature type="compositionally biased region" description="Basic residues" evidence="9">
    <location>
        <begin position="433"/>
        <end position="442"/>
    </location>
</feature>
<evidence type="ECO:0000256" key="6">
    <source>
        <dbReference type="ARBA" id="ARBA00022801"/>
    </source>
</evidence>
<evidence type="ECO:0000256" key="8">
    <source>
        <dbReference type="ARBA" id="ARBA00049295"/>
    </source>
</evidence>
<dbReference type="STRING" id="4999.A0A1Y1UEL2"/>
<dbReference type="PANTHER" id="PTHR21327:SF29">
    <property type="entry name" value="GTP CYCLOHYDROLASE-2"/>
    <property type="match status" value="1"/>
</dbReference>
<evidence type="ECO:0000256" key="5">
    <source>
        <dbReference type="ARBA" id="ARBA00022741"/>
    </source>
</evidence>
<evidence type="ECO:0000256" key="1">
    <source>
        <dbReference type="ARBA" id="ARBA00005104"/>
    </source>
</evidence>
<evidence type="ECO:0000256" key="4">
    <source>
        <dbReference type="ARBA" id="ARBA00022619"/>
    </source>
</evidence>
<keyword evidence="5" id="KW-0547">Nucleotide-binding</keyword>
<keyword evidence="6 11" id="KW-0378">Hydrolase</keyword>
<comment type="catalytic activity">
    <reaction evidence="8">
        <text>GTP + 4 H2O = 2,5-diamino-6-hydroxy-4-(5-phosphoribosylamino)-pyrimidine + formate + 2 phosphate + 3 H(+)</text>
        <dbReference type="Rhea" id="RHEA:23704"/>
        <dbReference type="ChEBI" id="CHEBI:15377"/>
        <dbReference type="ChEBI" id="CHEBI:15378"/>
        <dbReference type="ChEBI" id="CHEBI:15740"/>
        <dbReference type="ChEBI" id="CHEBI:37565"/>
        <dbReference type="ChEBI" id="CHEBI:43474"/>
        <dbReference type="ChEBI" id="CHEBI:58614"/>
        <dbReference type="EC" id="3.5.4.25"/>
    </reaction>
</comment>
<feature type="compositionally biased region" description="Basic and acidic residues" evidence="9">
    <location>
        <begin position="51"/>
        <end position="64"/>
    </location>
</feature>
<keyword evidence="4" id="KW-0686">Riboflavin biosynthesis</keyword>
<dbReference type="OrthoDB" id="5569761at2759"/>
<feature type="region of interest" description="Disordered" evidence="9">
    <location>
        <begin position="425"/>
        <end position="447"/>
    </location>
</feature>
<proteinExistence type="inferred from homology"/>
<dbReference type="CDD" id="cd00641">
    <property type="entry name" value="GTP_cyclohydro2"/>
    <property type="match status" value="1"/>
</dbReference>
<name>A0A1Y1UEL2_9TREE</name>
<comment type="caution">
    <text evidence="11">The sequence shown here is derived from an EMBL/GenBank/DDBJ whole genome shotgun (WGS) entry which is preliminary data.</text>
</comment>
<dbReference type="AlphaFoldDB" id="A0A1Y1UEL2"/>
<comment type="pathway">
    <text evidence="1">Cofactor biosynthesis; riboflavin biosynthesis.</text>
</comment>
<dbReference type="RefSeq" id="XP_021870601.1">
    <property type="nucleotide sequence ID" value="XM_022016172.1"/>
</dbReference>
<feature type="domain" description="GTP cyclohydrolase II" evidence="10">
    <location>
        <begin position="447"/>
        <end position="565"/>
    </location>
</feature>
<feature type="region of interest" description="Disordered" evidence="9">
    <location>
        <begin position="24"/>
        <end position="64"/>
    </location>
</feature>
<dbReference type="FunCoup" id="A0A1Y1UEL2">
    <property type="interactions" value="78"/>
</dbReference>
<dbReference type="SUPFAM" id="SSF142695">
    <property type="entry name" value="RibA-like"/>
    <property type="match status" value="3"/>
</dbReference>
<comment type="similarity">
    <text evidence="2">Belongs to the GTP cyclohydrolase II family.</text>
</comment>
<dbReference type="GO" id="GO:0009231">
    <property type="term" value="P:riboflavin biosynthetic process"/>
    <property type="evidence" value="ECO:0007669"/>
    <property type="project" value="UniProtKB-KW"/>
</dbReference>
<evidence type="ECO:0000256" key="3">
    <source>
        <dbReference type="ARBA" id="ARBA00012762"/>
    </source>
</evidence>
<dbReference type="InterPro" id="IPR000926">
    <property type="entry name" value="RibA"/>
</dbReference>
<keyword evidence="12" id="KW-1185">Reference proteome</keyword>
<protein>
    <recommendedName>
        <fullName evidence="3">GTP cyclohydrolase II</fullName>
        <ecNumber evidence="3">3.5.4.25</ecNumber>
    </recommendedName>
</protein>
<dbReference type="InParanoid" id="A0A1Y1UEL2"/>
<dbReference type="Gene3D" id="3.40.50.10990">
    <property type="entry name" value="GTP cyclohydrolase II"/>
    <property type="match status" value="1"/>
</dbReference>
<dbReference type="Pfam" id="PF00925">
    <property type="entry name" value="GTP_cyclohydro2"/>
    <property type="match status" value="2"/>
</dbReference>
<evidence type="ECO:0000256" key="7">
    <source>
        <dbReference type="ARBA" id="ARBA00023134"/>
    </source>
</evidence>
<evidence type="ECO:0000256" key="2">
    <source>
        <dbReference type="ARBA" id="ARBA00008131"/>
    </source>
</evidence>
<evidence type="ECO:0000313" key="12">
    <source>
        <dbReference type="Proteomes" id="UP000193218"/>
    </source>
</evidence>
<sequence>MSAISMPSQGDFDVLSLLTSDVPYHHRLPSSSSPPRRSGESSPPLHAHVPSSERSKPKQKQRDDNPIDALLISAVIAGSGSMSRHHFSHAGNAYQNCDTLPRPIPTTQSSTSPPVMRSMQAPRSVRLKLEREAEAKRKAVEAETQAKQIPKPASTTTTVSSQSVEASLSSSLGGMSMDSGGGGTRKPKRKMSIDPSPVAQILQNASSVGKHTFQTLPATTNAMGSSGSALLGSPGNLAYAQPGVTAGPSRQPTSVQVRCMARTRVPTPHGEVFLHLYHNSVDTKEHLAIVFDPIQLDPDARAMAPRRRREIRSTSLDQSWREGETDMERVVRGAYVGRLVPGGEDQASTPVAAKSAAKVDGGDVLDGLGVVGEEDDEDSTGDIHDILPLVRIHSECFTGETIGSMRCDCGEQLDEALRLISLSNPLPSTHPPHTTHRHHHHHPLDLADSIPSTRLPSPSSTAASTPGIRVPGRGVVIYLRQEGRGIGLLEKIRAYNLQDLGHDTVTANLMLGHGADERSYTVAAEILRDLGLGGQSSSQGIRLLTNNPEKVEGLAKEGVRIAERVGMVPRDWRCPSNSPVRRYRQLPLESEQDDQEKEYEDWRARRAGVGMIGAGRTYGPELEKYLRTKVERMGHMIDIPPGDS</sequence>
<dbReference type="InterPro" id="IPR032677">
    <property type="entry name" value="GTP_cyclohydro_II"/>
</dbReference>
<dbReference type="GO" id="GO:0003935">
    <property type="term" value="F:GTP cyclohydrolase II activity"/>
    <property type="evidence" value="ECO:0007669"/>
    <property type="project" value="UniProtKB-EC"/>
</dbReference>
<accession>A0A1Y1UEL2</accession>
<feature type="region of interest" description="Disordered" evidence="9">
    <location>
        <begin position="138"/>
        <end position="192"/>
    </location>
</feature>
<feature type="compositionally biased region" description="Low complexity" evidence="9">
    <location>
        <begin position="105"/>
        <end position="114"/>
    </location>
</feature>
<reference evidence="11 12" key="1">
    <citation type="submission" date="2017-03" db="EMBL/GenBank/DDBJ databases">
        <title>Widespread Adenine N6-methylation of Active Genes in Fungi.</title>
        <authorList>
            <consortium name="DOE Joint Genome Institute"/>
            <person name="Mondo S.J."/>
            <person name="Dannebaum R.O."/>
            <person name="Kuo R.C."/>
            <person name="Louie K.B."/>
            <person name="Bewick A.J."/>
            <person name="Labutti K."/>
            <person name="Haridas S."/>
            <person name="Kuo A."/>
            <person name="Salamov A."/>
            <person name="Ahrendt S.R."/>
            <person name="Lau R."/>
            <person name="Bowen B.P."/>
            <person name="Lipzen A."/>
            <person name="Sullivan W."/>
            <person name="Andreopoulos W.B."/>
            <person name="Clum A."/>
            <person name="Lindquist E."/>
            <person name="Daum C."/>
            <person name="Northen T.R."/>
            <person name="Ramamoorthy G."/>
            <person name="Schmitz R.J."/>
            <person name="Gryganskyi A."/>
            <person name="Culley D."/>
            <person name="Magnuson J."/>
            <person name="James T.Y."/>
            <person name="O'Malley M.A."/>
            <person name="Stajich J.E."/>
            <person name="Spatafora J.W."/>
            <person name="Visel A."/>
            <person name="Grigoriev I.V."/>
        </authorList>
    </citation>
    <scope>NUCLEOTIDE SEQUENCE [LARGE SCALE GENOMIC DNA]</scope>
    <source>
        <strain evidence="11 12">NRRL Y-17943</strain>
    </source>
</reference>
<dbReference type="PANTHER" id="PTHR21327">
    <property type="entry name" value="GTP CYCLOHYDROLASE II-RELATED"/>
    <property type="match status" value="1"/>
</dbReference>
<feature type="compositionally biased region" description="Low complexity" evidence="9">
    <location>
        <begin position="154"/>
        <end position="178"/>
    </location>
</feature>
<organism evidence="11 12">
    <name type="scientific">Kockovaella imperatae</name>
    <dbReference type="NCBI Taxonomy" id="4999"/>
    <lineage>
        <taxon>Eukaryota</taxon>
        <taxon>Fungi</taxon>
        <taxon>Dikarya</taxon>
        <taxon>Basidiomycota</taxon>
        <taxon>Agaricomycotina</taxon>
        <taxon>Tremellomycetes</taxon>
        <taxon>Tremellales</taxon>
        <taxon>Cuniculitremaceae</taxon>
        <taxon>Kockovaella</taxon>
    </lineage>
</organism>
<keyword evidence="7" id="KW-0342">GTP-binding</keyword>
<dbReference type="GO" id="GO:0005525">
    <property type="term" value="F:GTP binding"/>
    <property type="evidence" value="ECO:0007669"/>
    <property type="project" value="UniProtKB-KW"/>
</dbReference>
<feature type="compositionally biased region" description="Low complexity" evidence="9">
    <location>
        <begin position="29"/>
        <end position="44"/>
    </location>
</feature>
<dbReference type="EC" id="3.5.4.25" evidence="3"/>
<evidence type="ECO:0000256" key="9">
    <source>
        <dbReference type="SAM" id="MobiDB-lite"/>
    </source>
</evidence>